<dbReference type="GO" id="GO:0020037">
    <property type="term" value="F:heme binding"/>
    <property type="evidence" value="ECO:0007669"/>
    <property type="project" value="TreeGrafter"/>
</dbReference>
<evidence type="ECO:0000259" key="8">
    <source>
        <dbReference type="PROSITE" id="PS50905"/>
    </source>
</evidence>
<evidence type="ECO:0000256" key="4">
    <source>
        <dbReference type="ARBA" id="ARBA00022723"/>
    </source>
</evidence>
<evidence type="ECO:0000256" key="2">
    <source>
        <dbReference type="ARBA" id="ARBA00022434"/>
    </source>
</evidence>
<keyword evidence="3" id="KW-0349">Heme</keyword>
<evidence type="ECO:0000256" key="7">
    <source>
        <dbReference type="PIRSR" id="PIRSR002560-1"/>
    </source>
</evidence>
<dbReference type="PRINTS" id="PR00601">
    <property type="entry name" value="BACFERRITIN"/>
</dbReference>
<feature type="binding site" evidence="7">
    <location>
        <position position="92"/>
    </location>
    <ligand>
        <name>Fe cation</name>
        <dbReference type="ChEBI" id="CHEBI:24875"/>
        <label>2</label>
    </ligand>
</feature>
<dbReference type="GO" id="GO:0008199">
    <property type="term" value="F:ferric iron binding"/>
    <property type="evidence" value="ECO:0007669"/>
    <property type="project" value="InterPro"/>
</dbReference>
<dbReference type="AlphaFoldDB" id="A0A7V5H3P5"/>
<feature type="domain" description="Ferritin-like diiron" evidence="8">
    <location>
        <begin position="1"/>
        <end position="143"/>
    </location>
</feature>
<feature type="binding site" evidence="7">
    <location>
        <position position="125"/>
    </location>
    <ligand>
        <name>Fe cation</name>
        <dbReference type="ChEBI" id="CHEBI:24875"/>
        <label>1</label>
    </ligand>
</feature>
<feature type="binding site" description="axial binding residue" evidence="7">
    <location>
        <position position="50"/>
    </location>
    <ligand>
        <name>heme b</name>
        <dbReference type="ChEBI" id="CHEBI:60344"/>
        <note>ligand shared between dimeric partners</note>
    </ligand>
    <ligandPart>
        <name>Fe</name>
        <dbReference type="ChEBI" id="CHEBI:18248"/>
    </ligandPart>
</feature>
<feature type="binding site" evidence="7">
    <location>
        <position position="48"/>
    </location>
    <ligand>
        <name>Fe cation</name>
        <dbReference type="ChEBI" id="CHEBI:24875"/>
        <label>3</label>
    </ligand>
</feature>
<comment type="caution">
    <text evidence="9">The sequence shown here is derived from an EMBL/GenBank/DDBJ whole genome shotgun (WGS) entry which is preliminary data.</text>
</comment>
<dbReference type="PANTHER" id="PTHR30295">
    <property type="entry name" value="BACTERIOFERRITIN"/>
    <property type="match status" value="1"/>
</dbReference>
<dbReference type="PANTHER" id="PTHR30295:SF0">
    <property type="entry name" value="BACTERIOFERRITIN"/>
    <property type="match status" value="1"/>
</dbReference>
<dbReference type="GO" id="GO:0004322">
    <property type="term" value="F:ferroxidase activity"/>
    <property type="evidence" value="ECO:0007669"/>
    <property type="project" value="UniProtKB-EC"/>
</dbReference>
<evidence type="ECO:0000313" key="9">
    <source>
        <dbReference type="EMBL" id="HHE55299.1"/>
    </source>
</evidence>
<organism evidence="9">
    <name type="scientific">Caldithrix abyssi</name>
    <dbReference type="NCBI Taxonomy" id="187145"/>
    <lineage>
        <taxon>Bacteria</taxon>
        <taxon>Pseudomonadati</taxon>
        <taxon>Calditrichota</taxon>
        <taxon>Calditrichia</taxon>
        <taxon>Calditrichales</taxon>
        <taxon>Calditrichaceae</taxon>
        <taxon>Caldithrix</taxon>
    </lineage>
</organism>
<protein>
    <recommendedName>
        <fullName evidence="6">Bacterioferritin</fullName>
        <ecNumber evidence="6">1.16.3.1</ecNumber>
    </recommendedName>
</protein>
<dbReference type="GO" id="GO:0006879">
    <property type="term" value="P:intracellular iron ion homeostasis"/>
    <property type="evidence" value="ECO:0007669"/>
    <property type="project" value="UniProtKB-KW"/>
</dbReference>
<accession>A0A7V5H3P5</accession>
<comment type="function">
    <text evidence="6">Iron-storage protein, whose ferroxidase center binds Fe(2+), oxidizes it using dioxygen to Fe(3+), and participates in the subsequent Fe(3+) oxide mineral core formation within the central cavity of the BFR protein shell.</text>
</comment>
<evidence type="ECO:0000256" key="5">
    <source>
        <dbReference type="ARBA" id="ARBA00023004"/>
    </source>
</evidence>
<feature type="binding site" evidence="7">
    <location>
        <position position="49"/>
    </location>
    <ligand>
        <name>Fe cation</name>
        <dbReference type="ChEBI" id="CHEBI:24875"/>
        <label>1</label>
    </ligand>
</feature>
<evidence type="ECO:0000256" key="1">
    <source>
        <dbReference type="ARBA" id="ARBA00008093"/>
    </source>
</evidence>
<dbReference type="Pfam" id="PF00210">
    <property type="entry name" value="Ferritin"/>
    <property type="match status" value="1"/>
</dbReference>
<keyword evidence="2 6" id="KW-0409">Iron storage</keyword>
<dbReference type="GO" id="GO:0005829">
    <property type="term" value="C:cytosol"/>
    <property type="evidence" value="ECO:0007669"/>
    <property type="project" value="TreeGrafter"/>
</dbReference>
<dbReference type="EMBL" id="DRTD01000432">
    <property type="protein sequence ID" value="HHE55299.1"/>
    <property type="molecule type" value="Genomic_DNA"/>
</dbReference>
<comment type="catalytic activity">
    <reaction evidence="6">
        <text>4 Fe(2+) + O2 + 4 H(+) = 4 Fe(3+) + 2 H2O</text>
        <dbReference type="Rhea" id="RHEA:11148"/>
        <dbReference type="ChEBI" id="CHEBI:15377"/>
        <dbReference type="ChEBI" id="CHEBI:15378"/>
        <dbReference type="ChEBI" id="CHEBI:15379"/>
        <dbReference type="ChEBI" id="CHEBI:29033"/>
        <dbReference type="ChEBI" id="CHEBI:29034"/>
        <dbReference type="EC" id="1.16.3.1"/>
    </reaction>
</comment>
<dbReference type="Gene3D" id="1.20.1260.10">
    <property type="match status" value="1"/>
</dbReference>
<dbReference type="PIRSF" id="PIRSF002560">
    <property type="entry name" value="Bacterioferritin"/>
    <property type="match status" value="1"/>
</dbReference>
<proteinExistence type="inferred from homology"/>
<keyword evidence="4 6" id="KW-0479">Metal-binding</keyword>
<reference evidence="9" key="1">
    <citation type="journal article" date="2020" name="mSystems">
        <title>Genome- and Community-Level Interaction Insights into Carbon Utilization and Element Cycling Functions of Hydrothermarchaeota in Hydrothermal Sediment.</title>
        <authorList>
            <person name="Zhou Z."/>
            <person name="Liu Y."/>
            <person name="Xu W."/>
            <person name="Pan J."/>
            <person name="Luo Z.H."/>
            <person name="Li M."/>
        </authorList>
    </citation>
    <scope>NUCLEOTIDE SEQUENCE [LARGE SCALE GENOMIC DNA]</scope>
    <source>
        <strain evidence="9">HyVt-76</strain>
    </source>
</reference>
<dbReference type="InterPro" id="IPR009078">
    <property type="entry name" value="Ferritin-like_SF"/>
</dbReference>
<evidence type="ECO:0000256" key="3">
    <source>
        <dbReference type="ARBA" id="ARBA00022617"/>
    </source>
</evidence>
<dbReference type="GO" id="GO:0006826">
    <property type="term" value="P:iron ion transport"/>
    <property type="evidence" value="ECO:0007669"/>
    <property type="project" value="InterPro"/>
</dbReference>
<evidence type="ECO:0000256" key="6">
    <source>
        <dbReference type="PIRNR" id="PIRNR002560"/>
    </source>
</evidence>
<comment type="similarity">
    <text evidence="1 6">Belongs to the bacterioferritin family.</text>
</comment>
<dbReference type="InterPro" id="IPR002024">
    <property type="entry name" value="Bacterioferritin"/>
</dbReference>
<dbReference type="SUPFAM" id="SSF47240">
    <property type="entry name" value="Ferritin-like"/>
    <property type="match status" value="1"/>
</dbReference>
<feature type="binding site" evidence="7">
    <location>
        <position position="128"/>
    </location>
    <ligand>
        <name>Fe cation</name>
        <dbReference type="ChEBI" id="CHEBI:24875"/>
        <label>2</label>
    </ligand>
</feature>
<dbReference type="InterPro" id="IPR012347">
    <property type="entry name" value="Ferritin-like"/>
</dbReference>
<name>A0A7V5H3P5_CALAY</name>
<dbReference type="InterPro" id="IPR009040">
    <property type="entry name" value="Ferritin-like_diiron"/>
</dbReference>
<keyword evidence="5 6" id="KW-0408">Iron</keyword>
<feature type="binding site" evidence="7">
    <location>
        <position position="49"/>
    </location>
    <ligand>
        <name>Fe cation</name>
        <dbReference type="ChEBI" id="CHEBI:24875"/>
        <label>2</label>
    </ligand>
</feature>
<dbReference type="EC" id="1.16.3.1" evidence="6"/>
<feature type="binding site" evidence="7">
    <location>
        <position position="125"/>
    </location>
    <ligand>
        <name>Fe cation</name>
        <dbReference type="ChEBI" id="CHEBI:24875"/>
        <label>2</label>
    </ligand>
</feature>
<dbReference type="Proteomes" id="UP000886111">
    <property type="component" value="Unassembled WGS sequence"/>
</dbReference>
<feature type="binding site" evidence="7">
    <location>
        <position position="52"/>
    </location>
    <ligand>
        <name>Fe cation</name>
        <dbReference type="ChEBI" id="CHEBI:24875"/>
        <label>1</label>
    </ligand>
</feature>
<gene>
    <name evidence="9" type="ORF">ENL21_05910</name>
</gene>
<feature type="binding site" evidence="7">
    <location>
        <position position="16"/>
    </location>
    <ligand>
        <name>Fe cation</name>
        <dbReference type="ChEBI" id="CHEBI:24875"/>
        <label>1</label>
    </ligand>
</feature>
<sequence>MHEKSVVLLNKAIADELTAVHQYMYFHFICDDMGYDLLAGLFKRIAIEEMVHIERLAERVLFLKGEVELKTDQEVQKIHDVQQMLELAAKMEEESAKSYNLWANECSANADSVSKQLFESLVVDEERHFDQYDTETENLKKFGDRYLALQSIERSKGREAGNAPA</sequence>
<dbReference type="PROSITE" id="PS50905">
    <property type="entry name" value="FERRITIN_LIKE"/>
    <property type="match status" value="1"/>
</dbReference>
<dbReference type="InterPro" id="IPR008331">
    <property type="entry name" value="Ferritin_DPS_dom"/>
</dbReference>